<evidence type="ECO:0000256" key="8">
    <source>
        <dbReference type="ARBA" id="ARBA00038393"/>
    </source>
</evidence>
<dbReference type="GO" id="GO:0005886">
    <property type="term" value="C:plasma membrane"/>
    <property type="evidence" value="ECO:0007669"/>
    <property type="project" value="UniProtKB-SubCell"/>
</dbReference>
<organism evidence="12 13">
    <name type="scientific">Eleusine coracana subsp. coracana</name>
    <dbReference type="NCBI Taxonomy" id="191504"/>
    <lineage>
        <taxon>Eukaryota</taxon>
        <taxon>Viridiplantae</taxon>
        <taxon>Streptophyta</taxon>
        <taxon>Embryophyta</taxon>
        <taxon>Tracheophyta</taxon>
        <taxon>Spermatophyta</taxon>
        <taxon>Magnoliopsida</taxon>
        <taxon>Liliopsida</taxon>
        <taxon>Poales</taxon>
        <taxon>Poaceae</taxon>
        <taxon>PACMAD clade</taxon>
        <taxon>Chloridoideae</taxon>
        <taxon>Cynodonteae</taxon>
        <taxon>Eleusininae</taxon>
        <taxon>Eleusine</taxon>
    </lineage>
</organism>
<sequence>MLMSSFLAAVVVLFHVGLALGANAAPGTFVRAGCSSTRYAPNTALESNLDSLLASIASSSATTYDYFTAGSSRAALLGTEATATVTGAAPSSPSAAYYSLYQCRGDLRAVDCSCVRCAMRRASLVGSACEANNAHAASPPPPLQPGACTRRVARHDDLAAAAMHFRLVAAARADRSRRAAPPVAPSAASRRSGDARAGACPPRTTTSAGAALRRRGRRCRRAWPRER</sequence>
<feature type="compositionally biased region" description="Low complexity" evidence="9">
    <location>
        <begin position="179"/>
        <end position="211"/>
    </location>
</feature>
<feature type="compositionally biased region" description="Basic residues" evidence="9">
    <location>
        <begin position="212"/>
        <end position="227"/>
    </location>
</feature>
<dbReference type="PROSITE" id="PS51473">
    <property type="entry name" value="GNK2"/>
    <property type="match status" value="1"/>
</dbReference>
<evidence type="ECO:0000259" key="11">
    <source>
        <dbReference type="PROSITE" id="PS51473"/>
    </source>
</evidence>
<evidence type="ECO:0000256" key="1">
    <source>
        <dbReference type="ARBA" id="ARBA00004251"/>
    </source>
</evidence>
<keyword evidence="6" id="KW-1015">Disulfide bond</keyword>
<dbReference type="GO" id="GO:0009506">
    <property type="term" value="C:plasmodesma"/>
    <property type="evidence" value="ECO:0007669"/>
    <property type="project" value="UniProtKB-SubCell"/>
</dbReference>
<comment type="similarity">
    <text evidence="8">Belongs to the cysteine-rich repeat secretory protein family. Plasmodesmata-located proteins (PDLD) subfamily.</text>
</comment>
<dbReference type="InterPro" id="IPR038408">
    <property type="entry name" value="GNK2_sf"/>
</dbReference>
<evidence type="ECO:0000256" key="7">
    <source>
        <dbReference type="ARBA" id="ARBA00024184"/>
    </source>
</evidence>
<evidence type="ECO:0000313" key="13">
    <source>
        <dbReference type="Proteomes" id="UP001054889"/>
    </source>
</evidence>
<name>A0AAV5EGZ6_ELECO</name>
<dbReference type="InterPro" id="IPR002902">
    <property type="entry name" value="GNK2"/>
</dbReference>
<evidence type="ECO:0000256" key="5">
    <source>
        <dbReference type="ARBA" id="ARBA00022949"/>
    </source>
</evidence>
<proteinExistence type="inferred from homology"/>
<evidence type="ECO:0000256" key="10">
    <source>
        <dbReference type="SAM" id="SignalP"/>
    </source>
</evidence>
<dbReference type="Pfam" id="PF01657">
    <property type="entry name" value="Stress-antifung"/>
    <property type="match status" value="1"/>
</dbReference>
<dbReference type="PANTHER" id="PTHR32080:SF2">
    <property type="entry name" value="PLASMODESMATA-LOCATED PROTEIN 8"/>
    <property type="match status" value="1"/>
</dbReference>
<reference evidence="12" key="1">
    <citation type="journal article" date="2018" name="DNA Res.">
        <title>Multiple hybrid de novo genome assembly of finger millet, an orphan allotetraploid crop.</title>
        <authorList>
            <person name="Hatakeyama M."/>
            <person name="Aluri S."/>
            <person name="Balachadran M.T."/>
            <person name="Sivarajan S.R."/>
            <person name="Patrignani A."/>
            <person name="Gruter S."/>
            <person name="Poveda L."/>
            <person name="Shimizu-Inatsugi R."/>
            <person name="Baeten J."/>
            <person name="Francoijs K.J."/>
            <person name="Nataraja K.N."/>
            <person name="Reddy Y.A.N."/>
            <person name="Phadnis S."/>
            <person name="Ravikumar R.L."/>
            <person name="Schlapbach R."/>
            <person name="Sreeman S.M."/>
            <person name="Shimizu K.K."/>
        </authorList>
    </citation>
    <scope>NUCLEOTIDE SEQUENCE</scope>
</reference>
<keyword evidence="4" id="KW-0677">Repeat</keyword>
<keyword evidence="5" id="KW-0965">Cell junction</keyword>
<evidence type="ECO:0000313" key="12">
    <source>
        <dbReference type="EMBL" id="GJN21705.1"/>
    </source>
</evidence>
<feature type="region of interest" description="Disordered" evidence="9">
    <location>
        <begin position="174"/>
        <end position="227"/>
    </location>
</feature>
<evidence type="ECO:0000256" key="3">
    <source>
        <dbReference type="ARBA" id="ARBA00022729"/>
    </source>
</evidence>
<evidence type="ECO:0000256" key="9">
    <source>
        <dbReference type="SAM" id="MobiDB-lite"/>
    </source>
</evidence>
<keyword evidence="2" id="KW-0945">Host-virus interaction</keyword>
<comment type="caution">
    <text evidence="12">The sequence shown here is derived from an EMBL/GenBank/DDBJ whole genome shotgun (WGS) entry which is preliminary data.</text>
</comment>
<evidence type="ECO:0000256" key="6">
    <source>
        <dbReference type="ARBA" id="ARBA00023157"/>
    </source>
</evidence>
<keyword evidence="13" id="KW-1185">Reference proteome</keyword>
<dbReference type="InterPro" id="IPR051378">
    <property type="entry name" value="Cell2Cell_Antifungal"/>
</dbReference>
<keyword evidence="3 10" id="KW-0732">Signal</keyword>
<dbReference type="EMBL" id="BQKI01000075">
    <property type="protein sequence ID" value="GJN21705.1"/>
    <property type="molecule type" value="Genomic_DNA"/>
</dbReference>
<evidence type="ECO:0000256" key="4">
    <source>
        <dbReference type="ARBA" id="ARBA00022737"/>
    </source>
</evidence>
<gene>
    <name evidence="12" type="primary">gb09211</name>
    <name evidence="12" type="ORF">PR202_gb09211</name>
</gene>
<dbReference type="AlphaFoldDB" id="A0AAV5EGZ6"/>
<comment type="subcellular location">
    <subcellularLocation>
        <location evidence="7">Cell junction</location>
        <location evidence="7">Plasmodesma</location>
    </subcellularLocation>
    <subcellularLocation>
        <location evidence="1">Cell membrane</location>
        <topology evidence="1">Single-pass type I membrane protein</topology>
    </subcellularLocation>
</comment>
<protein>
    <recommendedName>
        <fullName evidence="11">Gnk2-homologous domain-containing protein</fullName>
    </recommendedName>
</protein>
<evidence type="ECO:0000256" key="2">
    <source>
        <dbReference type="ARBA" id="ARBA00022581"/>
    </source>
</evidence>
<feature type="domain" description="Gnk2-homologous" evidence="11">
    <location>
        <begin position="27"/>
        <end position="157"/>
    </location>
</feature>
<feature type="signal peptide" evidence="10">
    <location>
        <begin position="1"/>
        <end position="21"/>
    </location>
</feature>
<dbReference type="Proteomes" id="UP001054889">
    <property type="component" value="Unassembled WGS sequence"/>
</dbReference>
<dbReference type="PANTHER" id="PTHR32080">
    <property type="entry name" value="ANTIFUNGAL PROTEIN GINKBILOBIN-2-LIKE"/>
    <property type="match status" value="1"/>
</dbReference>
<feature type="chain" id="PRO_5043607589" description="Gnk2-homologous domain-containing protein" evidence="10">
    <location>
        <begin position="22"/>
        <end position="227"/>
    </location>
</feature>
<dbReference type="Gene3D" id="3.30.430.20">
    <property type="entry name" value="Gnk2 domain, C-X8-C-X2-C motif"/>
    <property type="match status" value="1"/>
</dbReference>
<accession>A0AAV5EGZ6</accession>
<reference evidence="12" key="2">
    <citation type="submission" date="2021-12" db="EMBL/GenBank/DDBJ databases">
        <title>Resequencing data analysis of finger millet.</title>
        <authorList>
            <person name="Hatakeyama M."/>
            <person name="Aluri S."/>
            <person name="Balachadran M.T."/>
            <person name="Sivarajan S.R."/>
            <person name="Poveda L."/>
            <person name="Shimizu-Inatsugi R."/>
            <person name="Schlapbach R."/>
            <person name="Sreeman S.M."/>
            <person name="Shimizu K.K."/>
        </authorList>
    </citation>
    <scope>NUCLEOTIDE SEQUENCE</scope>
</reference>